<dbReference type="InterPro" id="IPR011053">
    <property type="entry name" value="Single_hybrid_motif"/>
</dbReference>
<dbReference type="Pfam" id="PF00289">
    <property type="entry name" value="Biotin_carb_N"/>
    <property type="match status" value="1"/>
</dbReference>
<evidence type="ECO:0000256" key="5">
    <source>
        <dbReference type="ARBA" id="ARBA00022741"/>
    </source>
</evidence>
<dbReference type="PROSITE" id="PS50975">
    <property type="entry name" value="ATP_GRASP"/>
    <property type="match status" value="1"/>
</dbReference>
<dbReference type="VEuPathDB" id="FungiDB:ATCC64974_38090"/>
<dbReference type="Pfam" id="PF00364">
    <property type="entry name" value="Biotin_lipoyl"/>
    <property type="match status" value="1"/>
</dbReference>
<keyword evidence="9" id="KW-0275">Fatty acid biosynthesis</keyword>
<dbReference type="Gene3D" id="2.40.50.100">
    <property type="match status" value="1"/>
</dbReference>
<feature type="domain" description="Lipoyl-binding" evidence="16">
    <location>
        <begin position="682"/>
        <end position="756"/>
    </location>
</feature>
<dbReference type="GO" id="GO:0005524">
    <property type="term" value="F:ATP binding"/>
    <property type="evidence" value="ECO:0007669"/>
    <property type="project" value="UniProtKB-UniRule"/>
</dbReference>
<evidence type="ECO:0000256" key="11">
    <source>
        <dbReference type="ARBA" id="ARBA00023268"/>
    </source>
</evidence>
<evidence type="ECO:0000259" key="19">
    <source>
        <dbReference type="PROSITE" id="PS50980"/>
    </source>
</evidence>
<dbReference type="Gene3D" id="2.40.460.10">
    <property type="entry name" value="Biotin dependent carboxylase carboxyltransferase"/>
    <property type="match status" value="1"/>
</dbReference>
<dbReference type="SMR" id="Q1JTV6"/>
<dbReference type="InterPro" id="IPR011763">
    <property type="entry name" value="COA_CT_C"/>
</dbReference>
<dbReference type="Gene3D" id="3.90.226.10">
    <property type="entry name" value="2-enoyl-CoA Hydratase, Chain A, domain 1"/>
    <property type="match status" value="2"/>
</dbReference>
<dbReference type="InterPro" id="IPR005481">
    <property type="entry name" value="BC-like_N"/>
</dbReference>
<dbReference type="SUPFAM" id="SSF52440">
    <property type="entry name" value="PreATP-grasp domain"/>
    <property type="match status" value="1"/>
</dbReference>
<keyword evidence="8" id="KW-0443">Lipid metabolism</keyword>
<dbReference type="InterPro" id="IPR011764">
    <property type="entry name" value="Biotin_carboxylation_dom"/>
</dbReference>
<dbReference type="GO" id="GO:2001295">
    <property type="term" value="P:malonyl-CoA biosynthetic process"/>
    <property type="evidence" value="ECO:0007669"/>
    <property type="project" value="UniProtKB-UniPathway"/>
</dbReference>
<dbReference type="PROSITE" id="PS50968">
    <property type="entry name" value="BIOTINYL_LIPOYL"/>
    <property type="match status" value="1"/>
</dbReference>
<keyword evidence="6" id="KW-0276">Fatty acid metabolism</keyword>
<dbReference type="PROSITE" id="PS00866">
    <property type="entry name" value="CPSASE_1"/>
    <property type="match status" value="1"/>
</dbReference>
<dbReference type="InterPro" id="IPR011762">
    <property type="entry name" value="COA_CT_N"/>
</dbReference>
<dbReference type="PANTHER" id="PTHR45728">
    <property type="entry name" value="ACETYL-COA CARBOXYLASE, ISOFORM A"/>
    <property type="match status" value="1"/>
</dbReference>
<evidence type="ECO:0000256" key="6">
    <source>
        <dbReference type="ARBA" id="ARBA00022832"/>
    </source>
</evidence>
<evidence type="ECO:0000256" key="14">
    <source>
        <dbReference type="PROSITE-ProRule" id="PRU00409"/>
    </source>
</evidence>
<keyword evidence="3" id="KW-0444">Lipid biosynthesis</keyword>
<dbReference type="GO" id="GO:0005739">
    <property type="term" value="C:mitochondrion"/>
    <property type="evidence" value="ECO:0007669"/>
    <property type="project" value="TreeGrafter"/>
</dbReference>
<comment type="catalytic activity">
    <reaction evidence="13">
        <text>N(6)-biotinyl-L-lysyl-[protein] + hydrogencarbonate + ATP = N(6)-carboxybiotinyl-L-lysyl-[protein] + ADP + phosphate + H(+)</text>
        <dbReference type="Rhea" id="RHEA:13501"/>
        <dbReference type="Rhea" id="RHEA-COMP:10505"/>
        <dbReference type="Rhea" id="RHEA-COMP:10506"/>
        <dbReference type="ChEBI" id="CHEBI:15378"/>
        <dbReference type="ChEBI" id="CHEBI:17544"/>
        <dbReference type="ChEBI" id="CHEBI:30616"/>
        <dbReference type="ChEBI" id="CHEBI:43474"/>
        <dbReference type="ChEBI" id="CHEBI:83144"/>
        <dbReference type="ChEBI" id="CHEBI:83145"/>
        <dbReference type="ChEBI" id="CHEBI:456216"/>
        <dbReference type="EC" id="6.3.4.14"/>
    </reaction>
</comment>
<name>Q1JTV6_ASPNG</name>
<evidence type="ECO:0000256" key="13">
    <source>
        <dbReference type="ARBA" id="ARBA00048600"/>
    </source>
</evidence>
<evidence type="ECO:0000256" key="3">
    <source>
        <dbReference type="ARBA" id="ARBA00022516"/>
    </source>
</evidence>
<feature type="domain" description="CoA carboxyltransferase N-terminal" evidence="19">
    <location>
        <begin position="1505"/>
        <end position="1847"/>
    </location>
</feature>
<keyword evidence="10" id="KW-0092">Biotin</keyword>
<evidence type="ECO:0000256" key="9">
    <source>
        <dbReference type="ARBA" id="ARBA00023160"/>
    </source>
</evidence>
<dbReference type="VEuPathDB" id="FungiDB:M747DRAFT_324500"/>
<dbReference type="Pfam" id="PF02786">
    <property type="entry name" value="CPSase_L_D2"/>
    <property type="match status" value="1"/>
</dbReference>
<dbReference type="InterPro" id="IPR016185">
    <property type="entry name" value="PreATP-grasp_dom_sf"/>
</dbReference>
<feature type="domain" description="CoA carboxyltransferase C-terminal" evidence="20">
    <location>
        <begin position="1851"/>
        <end position="2166"/>
    </location>
</feature>
<dbReference type="GO" id="GO:0006633">
    <property type="term" value="P:fatty acid biosynthetic process"/>
    <property type="evidence" value="ECO:0007669"/>
    <property type="project" value="UniProtKB-KW"/>
</dbReference>
<keyword evidence="7 14" id="KW-0067">ATP-binding</keyword>
<dbReference type="UniPathway" id="UPA00655">
    <property type="reaction ID" value="UER00711"/>
</dbReference>
<accession>Q1JTV6</accession>
<dbReference type="InterPro" id="IPR013815">
    <property type="entry name" value="ATP_grasp_subdomain_1"/>
</dbReference>
<dbReference type="EMBL" id="AJ748127">
    <property type="protein sequence ID" value="CAG38356.1"/>
    <property type="molecule type" value="Genomic_DNA"/>
</dbReference>
<proteinExistence type="predicted"/>
<dbReference type="PROSITE" id="PS00188">
    <property type="entry name" value="BIOTIN"/>
    <property type="match status" value="1"/>
</dbReference>
<dbReference type="InterPro" id="IPR005482">
    <property type="entry name" value="Biotin_COase_C"/>
</dbReference>
<evidence type="ECO:0000256" key="8">
    <source>
        <dbReference type="ARBA" id="ARBA00023098"/>
    </source>
</evidence>
<reference evidence="21" key="2">
    <citation type="submission" date="2004-06" db="EMBL/GenBank/DDBJ databases">
        <authorList>
            <person name="Dave A."/>
        </authorList>
    </citation>
    <scope>NUCLEOTIDE SEQUENCE</scope>
</reference>
<dbReference type="SUPFAM" id="SSF51230">
    <property type="entry name" value="Single hybrid motif"/>
    <property type="match status" value="1"/>
</dbReference>
<evidence type="ECO:0000256" key="4">
    <source>
        <dbReference type="ARBA" id="ARBA00022598"/>
    </source>
</evidence>
<dbReference type="GO" id="GO:0046872">
    <property type="term" value="F:metal ion binding"/>
    <property type="evidence" value="ECO:0007669"/>
    <property type="project" value="InterPro"/>
</dbReference>
<comment type="catalytic activity">
    <reaction evidence="12">
        <text>hydrogencarbonate + acetyl-CoA + ATP = malonyl-CoA + ADP + phosphate + H(+)</text>
        <dbReference type="Rhea" id="RHEA:11308"/>
        <dbReference type="ChEBI" id="CHEBI:15378"/>
        <dbReference type="ChEBI" id="CHEBI:17544"/>
        <dbReference type="ChEBI" id="CHEBI:30616"/>
        <dbReference type="ChEBI" id="CHEBI:43474"/>
        <dbReference type="ChEBI" id="CHEBI:57288"/>
        <dbReference type="ChEBI" id="CHEBI:57384"/>
        <dbReference type="ChEBI" id="CHEBI:456216"/>
        <dbReference type="EC" id="6.4.1.2"/>
    </reaction>
</comment>
<dbReference type="PROSITE" id="PS50979">
    <property type="entry name" value="BC"/>
    <property type="match status" value="1"/>
</dbReference>
<dbReference type="GO" id="GO:0003989">
    <property type="term" value="F:acetyl-CoA carboxylase activity"/>
    <property type="evidence" value="ECO:0007669"/>
    <property type="project" value="UniProtKB-EC"/>
</dbReference>
<dbReference type="InterPro" id="IPR000089">
    <property type="entry name" value="Biotin_lipoyl"/>
</dbReference>
<dbReference type="Pfam" id="PF21385">
    <property type="entry name" value="ACCA_BT"/>
    <property type="match status" value="1"/>
</dbReference>
<dbReference type="InterPro" id="IPR011054">
    <property type="entry name" value="Rudment_hybrid_motif"/>
</dbReference>
<evidence type="ECO:0000256" key="2">
    <source>
        <dbReference type="ARBA" id="ARBA00004956"/>
    </source>
</evidence>
<evidence type="ECO:0000256" key="12">
    <source>
        <dbReference type="ARBA" id="ARBA00048065"/>
    </source>
</evidence>
<dbReference type="FunFam" id="3.30.1490.20:FF:000003">
    <property type="entry name" value="acetyl-CoA carboxylase isoform X1"/>
    <property type="match status" value="1"/>
</dbReference>
<evidence type="ECO:0000256" key="15">
    <source>
        <dbReference type="SAM" id="MobiDB-lite"/>
    </source>
</evidence>
<feature type="domain" description="Biotin carboxylation" evidence="18">
    <location>
        <begin position="47"/>
        <end position="555"/>
    </location>
</feature>
<dbReference type="FunFam" id="2.40.50.100:FF:000005">
    <property type="entry name" value="Acetyl-CoA carboxylase 1"/>
    <property type="match status" value="1"/>
</dbReference>
<keyword evidence="5 14" id="KW-0547">Nucleotide-binding</keyword>
<reference evidence="21" key="1">
    <citation type="thesis" date="2003" institute="Department of Biological Sciences" country="University of East Anglia, Norwich, United Kingdom">
        <title>Stress of protein production in Aspergillus niger.</title>
        <authorList>
            <person name="Dave A."/>
        </authorList>
    </citation>
    <scope>NUCLEOTIDE SEQUENCE</scope>
</reference>
<dbReference type="VEuPathDB" id="FungiDB:ASPNIDRAFT2_1183000"/>
<dbReference type="FunFam" id="3.90.226.10:FF:000010">
    <property type="entry name" value="acetyl-CoA carboxylase isoform X2"/>
    <property type="match status" value="1"/>
</dbReference>
<sequence>MSAPNGHPSARAAQHNLASHFIGGNNLNAAPPSSVKDFVASHEGHSVISSVLIANNGIAAVKEIRSVRKWAYETFGNERAIQFTVMATPEDLHANADYIRMADQYVEVPGGTNNNNYANVDLIVDVAERMDVHAVWAGWGHASENPRLPEALAASPKRIIFIGPPASAMRSLGDKISSTIVAQHAGVPCIPWSGTGVDDVRIDDKGIVTVDDDVYNRGCTFSPEEGLEKAKEIGFPVMIKASEGGGGKGIRKVEREEDFISLYNAAANEIPGSPIFIMKLAGNARHLEVQLLADQYGNNISLFGRDCSVQRRHQKIIEEAPVTIAKPITFQAMERAAVSLGRLVGYVSAGTVEYLYSHADDKFYFLELNPRLQVEHPTTEMVSGVNLPAAQLQIAMGIPLHRIRDIRLLYGVDPNTSGEIDFDFSNEESFQTQRRPQPKGHTTACRITSEDPGEGFKPSSGTMHELNFRSSSNVWGYFSVGTAGGIHSFSDSQFGHIFAYGENRSASRKHMVIALKELSIRGDFRTTVEYLIKLLETPAFEDNTITTGWLDQLISNKLTAERPDTIVAVLCGAVTKAHQASEAGVEEYRKGLEKGQVPSKDVLKTVFPVDFIYEGQRYKFTATRASLDSYHLFINGSRCSVGVRALADGGLLVLLNGRSHNVYWKEEPAATRLSVDGKTCLLEQENDPTQLRTPSPGKLVKFTVENGEHVKAGQPFAEVEVMKMYMPLIAQEDGIVQLIKQPGATLEAGDILGILALDDPSRVKHAQPFTGQLPELGPPQVVGSKPPQRFFLLHSILENILKGYDNQVIMNATLKELVEVLRNPDLPYGEWNAQSSALHSRMPQKLDSQLQNIVDKARARKAEFPAKQLQKTVQRFIEENVNPADAEILKTTLLPLTEVINKYLDGLKVHEFNVFIGLLEQYYEVEKLFAGRNLRDEDSILKLRDENKEDIGKVVQTVLSHSRIGAKNNLILAILAMYRPNQPNVGNVSKYFKPILKKLTEFESRAAAKVTLKARELLIQCALPSLEERLSQMELILRSSVVESSYGETGWEHREPDSQVLKEVVDSKYTVFDVLPRFFVHQDVWVTLAALEVYVRRAYRAYTVKGIQYSASGEVPILSWDFTLDKLGQPEFGPVTTDPSTPSTPTAEMNPFKRINSISDMSYLVGDGSEPMRKGAIIPVQYLEDAEEFLPRALEIFPRAGSKKKASDNGLLANLEGKRRPAPRVENENELTGVLNVAIRDVEDLDDNQIVSQINNMLADLKEELLARRIRRVTFICGKNGIYPGYFTFRGPNYDEDESIRHNEPALAFQLELGRLSKFKIKPVFTENRNIHVYEAIGKGPENDKAVDKRYFVRAVVRPGRLRDDIPTAEYLTSEADRLMNDILDALEIIGNNNSDLNHIFINFSPVFNLQPKDVEEALAGFLERFGRRLWRLRVTGAEIRILCTDPVTGVPYPLRVIITNTYGFIIQVELYIEKKTEKGEWIFHSIDGGSNKLGSMHLRPVSTPYPTKEWLQPKRYKAHLMGTQYVYDFPELFRQAFQNSWTKAIANIPSLADQRPPVGECIDYSELVLDDTDNLVEISRGPGTNTHGMVGWIVTARTPEYPRGRRFIIVANDITFQIGSFGPAEDKFFHKCTELARKLGIPRIYLSANSGARIGMADELIPYFSVAWNDPENPAAGFKYLYFTPEVKQKLDASKKKEVITEEIQDEGEVRHKITTVIGAKDGLGVECLKGSGLIAGATSKAYEDIFTITLVTCRSVGIGAYLVRLGQRAIQVEGQPIILTGAPAINKLLGREVYTSNLQLGGTQIMYRNGVSHMTANDDFEGVQKIVEWMSFVPDRKGAPIPIRPWSDTWDRDVAYYPPAKQPYDPRWLIAGKEDEEGFLPGLFDTGSFEEALGGWARTVVVGRARLGGIPMGVIAVETRSVENVTPADPANPDSMEMVANEAGGVWYPNSAYKTAQALRDFNNGEQLPVMILANWRGFSGGQRDMYNEVLKYGSYIVDALVKYEQPIFIYIPPHGELRGGSWVVVDPTINPDQMEMYADVEARGGVLEPEGIVNIKYRRDKQLDTMARLDATYGELRRSLEDPSLSKEQLSDVKAKMAAREEQLLPVYLQIALQFADLHDRAGRMEAKNTIRHPLTWKNARRFFYWRLRRRLSEELIVKRMVAAAPNPAARDGSVAIPAGSNAPVSTESARAVHLRTLHGWTGLLDDELQREDQRVATWYEENKKAIQTKVDSLKAESVATEVAQLLVNNRDGALKGVQQILSVLPVEEKEAVLKVPLFQLRASSIIFPFPA</sequence>
<dbReference type="PROSITE" id="PS00867">
    <property type="entry name" value="CPSASE_2"/>
    <property type="match status" value="1"/>
</dbReference>
<dbReference type="PROSITE" id="PS50989">
    <property type="entry name" value="COA_CT_CTER"/>
    <property type="match status" value="1"/>
</dbReference>
<keyword evidence="4" id="KW-0436">Ligase</keyword>
<dbReference type="Pfam" id="PF01039">
    <property type="entry name" value="Carboxyl_trans"/>
    <property type="match status" value="1"/>
</dbReference>
<dbReference type="InterPro" id="IPR013537">
    <property type="entry name" value="AcCoA_COase_cen"/>
</dbReference>
<feature type="domain" description="ATP-grasp" evidence="17">
    <location>
        <begin position="199"/>
        <end position="396"/>
    </location>
</feature>
<dbReference type="Gene3D" id="3.90.1770.10">
    <property type="entry name" value="PreATP-grasp domain"/>
    <property type="match status" value="1"/>
</dbReference>
<evidence type="ECO:0000259" key="20">
    <source>
        <dbReference type="PROSITE" id="PS50989"/>
    </source>
</evidence>
<dbReference type="GO" id="GO:0004075">
    <property type="term" value="F:biotin carboxylase activity"/>
    <property type="evidence" value="ECO:0007669"/>
    <property type="project" value="UniProtKB-EC"/>
</dbReference>
<evidence type="ECO:0000259" key="18">
    <source>
        <dbReference type="PROSITE" id="PS50979"/>
    </source>
</evidence>
<dbReference type="InterPro" id="IPR005479">
    <property type="entry name" value="CPAse_ATP-bd"/>
</dbReference>
<dbReference type="Gene3D" id="3.40.50.20">
    <property type="match status" value="1"/>
</dbReference>
<evidence type="ECO:0000259" key="16">
    <source>
        <dbReference type="PROSITE" id="PS50968"/>
    </source>
</evidence>
<dbReference type="InterPro" id="IPR029045">
    <property type="entry name" value="ClpP/crotonase-like_dom_sf"/>
</dbReference>
<gene>
    <name evidence="21" type="primary">accA</name>
</gene>
<keyword evidence="11" id="KW-0511">Multifunctional enzyme</keyword>
<dbReference type="SUPFAM" id="SSF51246">
    <property type="entry name" value="Rudiment single hybrid motif"/>
    <property type="match status" value="1"/>
</dbReference>
<evidence type="ECO:0000256" key="1">
    <source>
        <dbReference type="ARBA" id="ARBA00001953"/>
    </source>
</evidence>
<dbReference type="SUPFAM" id="SSF56059">
    <property type="entry name" value="Glutathione synthetase ATP-binding domain-like"/>
    <property type="match status" value="1"/>
</dbReference>
<dbReference type="InterPro" id="IPR034733">
    <property type="entry name" value="AcCoA_carboxyl_beta"/>
</dbReference>
<dbReference type="InterPro" id="IPR049074">
    <property type="entry name" value="ACCA_BT"/>
</dbReference>
<dbReference type="PROSITE" id="PS50980">
    <property type="entry name" value="COA_CT_NTER"/>
    <property type="match status" value="1"/>
</dbReference>
<dbReference type="FunFam" id="2.40.460.10:FF:000001">
    <property type="entry name" value="Acetyl-CoA carboxylase 1"/>
    <property type="match status" value="1"/>
</dbReference>
<feature type="region of interest" description="Disordered" evidence="15">
    <location>
        <begin position="428"/>
        <end position="459"/>
    </location>
</feature>
<dbReference type="Pfam" id="PF08326">
    <property type="entry name" value="ACC_central"/>
    <property type="match status" value="1"/>
</dbReference>
<dbReference type="CDD" id="cd06850">
    <property type="entry name" value="biotinyl_domain"/>
    <property type="match status" value="1"/>
</dbReference>
<dbReference type="Pfam" id="PF02785">
    <property type="entry name" value="Biotin_carb_C"/>
    <property type="match status" value="1"/>
</dbReference>
<dbReference type="InterPro" id="IPR049076">
    <property type="entry name" value="ACCA"/>
</dbReference>
<organism evidence="21">
    <name type="scientific">Aspergillus niger</name>
    <dbReference type="NCBI Taxonomy" id="5061"/>
    <lineage>
        <taxon>Eukaryota</taxon>
        <taxon>Fungi</taxon>
        <taxon>Dikarya</taxon>
        <taxon>Ascomycota</taxon>
        <taxon>Pezizomycotina</taxon>
        <taxon>Eurotiomycetes</taxon>
        <taxon>Eurotiomycetidae</taxon>
        <taxon>Eurotiales</taxon>
        <taxon>Aspergillaceae</taxon>
        <taxon>Aspergillus</taxon>
        <taxon>Aspergillus subgen. Circumdati</taxon>
    </lineage>
</organism>
<evidence type="ECO:0000256" key="10">
    <source>
        <dbReference type="ARBA" id="ARBA00023267"/>
    </source>
</evidence>
<dbReference type="FunFam" id="3.40.50.20:FF:000005">
    <property type="entry name" value="acetyl-CoA carboxylase isoform X2"/>
    <property type="match status" value="1"/>
</dbReference>
<evidence type="ECO:0000259" key="17">
    <source>
        <dbReference type="PROSITE" id="PS50975"/>
    </source>
</evidence>
<protein>
    <submittedName>
        <fullName evidence="21">Acetyl-CoA carboxylase</fullName>
    </submittedName>
</protein>
<dbReference type="PANTHER" id="PTHR45728:SF3">
    <property type="entry name" value="ACETYL-COA CARBOXYLASE"/>
    <property type="match status" value="1"/>
</dbReference>
<dbReference type="Gene3D" id="3.30.1490.20">
    <property type="entry name" value="ATP-grasp fold, A domain"/>
    <property type="match status" value="1"/>
</dbReference>
<comment type="cofactor">
    <cofactor evidence="1">
        <name>biotin</name>
        <dbReference type="ChEBI" id="CHEBI:57586"/>
    </cofactor>
</comment>
<dbReference type="VEuPathDB" id="FungiDB:An12g04020"/>
<comment type="pathway">
    <text evidence="2">Lipid metabolism; malonyl-CoA biosynthesis; malonyl-CoA from acetyl-CoA: step 1/1.</text>
</comment>
<dbReference type="InterPro" id="IPR001882">
    <property type="entry name" value="Biotin_BS"/>
</dbReference>
<dbReference type="FunFam" id="3.30.470.20:FF:000005">
    <property type="entry name" value="Acetyl-CoA carboxylase 1"/>
    <property type="match status" value="1"/>
</dbReference>
<dbReference type="Gene3D" id="3.30.470.20">
    <property type="entry name" value="ATP-grasp fold, B domain"/>
    <property type="match status" value="1"/>
</dbReference>
<evidence type="ECO:0000256" key="7">
    <source>
        <dbReference type="ARBA" id="ARBA00022840"/>
    </source>
</evidence>
<dbReference type="SUPFAM" id="SSF52096">
    <property type="entry name" value="ClpP/crotonase"/>
    <property type="match status" value="2"/>
</dbReference>
<dbReference type="InterPro" id="IPR011761">
    <property type="entry name" value="ATP-grasp"/>
</dbReference>
<evidence type="ECO:0000313" key="21">
    <source>
        <dbReference type="EMBL" id="CAG38356.1"/>
    </source>
</evidence>
<dbReference type="SMART" id="SM00878">
    <property type="entry name" value="Biotin_carb_C"/>
    <property type="match status" value="1"/>
</dbReference>